<sequence>MNTNQNYSDYMFNKNDRIGLDHVDNTQQNLQNTRFANHMLSNYFSESITPNEIHFATSQPVMVLNGLTNGNGLNGQIVDYDSMLSIHAKQERPLDKLSLNQRPFVTIPYLGKGSVDPDLESQLLQGETVFEKKSVSTIMEKSFMSYTTYPVDDHMRKHIDTAAHIAEDSALSGWVRGGAPTRVANDEVY</sequence>
<proteinExistence type="predicted"/>
<dbReference type="AlphaFoldDB" id="A0A6C0HV40"/>
<dbReference type="EMBL" id="MN740015">
    <property type="protein sequence ID" value="QHT84006.1"/>
    <property type="molecule type" value="Genomic_DNA"/>
</dbReference>
<organism evidence="1">
    <name type="scientific">viral metagenome</name>
    <dbReference type="NCBI Taxonomy" id="1070528"/>
    <lineage>
        <taxon>unclassified sequences</taxon>
        <taxon>metagenomes</taxon>
        <taxon>organismal metagenomes</taxon>
    </lineage>
</organism>
<name>A0A6C0HV40_9ZZZZ</name>
<protein>
    <submittedName>
        <fullName evidence="1">Uncharacterized protein</fullName>
    </submittedName>
</protein>
<accession>A0A6C0HV40</accession>
<reference evidence="1" key="1">
    <citation type="journal article" date="2020" name="Nature">
        <title>Giant virus diversity and host interactions through global metagenomics.</title>
        <authorList>
            <person name="Schulz F."/>
            <person name="Roux S."/>
            <person name="Paez-Espino D."/>
            <person name="Jungbluth S."/>
            <person name="Walsh D.A."/>
            <person name="Denef V.J."/>
            <person name="McMahon K.D."/>
            <person name="Konstantinidis K.T."/>
            <person name="Eloe-Fadrosh E.A."/>
            <person name="Kyrpides N.C."/>
            <person name="Woyke T."/>
        </authorList>
    </citation>
    <scope>NUCLEOTIDE SEQUENCE</scope>
    <source>
        <strain evidence="1">GVMAG-M-3300023184-16</strain>
    </source>
</reference>
<evidence type="ECO:0000313" key="1">
    <source>
        <dbReference type="EMBL" id="QHT84006.1"/>
    </source>
</evidence>